<dbReference type="PROSITE" id="PS51095">
    <property type="entry name" value="PTS_EIIA_TYPE_3"/>
    <property type="match status" value="1"/>
</dbReference>
<reference evidence="10" key="1">
    <citation type="submission" date="2018-10" db="EMBL/GenBank/DDBJ databases">
        <title>FDA dAtabase for Regulatory Grade micrObial Sequences (FDA-ARGOS): Supporting development and validation of Infectious Disease Dx tests.</title>
        <authorList>
            <person name="Minogue T."/>
            <person name="Wolcott M."/>
            <person name="Wasieloski L."/>
            <person name="Aguilar W."/>
            <person name="Moore D."/>
            <person name="Tallon L."/>
            <person name="Sadzewicz L."/>
            <person name="Sengamalay N."/>
            <person name="Ott S."/>
            <person name="Godinez A."/>
            <person name="Nagaraj S."/>
            <person name="Vavikolanu K."/>
            <person name="Vyas G."/>
            <person name="Nadendla S."/>
            <person name="George J."/>
            <person name="Sichtig H."/>
        </authorList>
    </citation>
    <scope>NUCLEOTIDE SEQUENCE [LARGE SCALE GENOMIC DNA]</scope>
    <source>
        <strain evidence="10">FDAARGOS_343</strain>
    </source>
</reference>
<keyword evidence="6" id="KW-0479">Metal-binding</keyword>
<keyword evidence="3" id="KW-0808">Transferase</keyword>
<comment type="cofactor">
    <cofactor evidence="6">
        <name>Mg(2+)</name>
        <dbReference type="ChEBI" id="CHEBI:18420"/>
    </cofactor>
    <text evidence="6">Binds 1 Mg(2+) ion per trimer.</text>
</comment>
<keyword evidence="2" id="KW-0762">Sugar transport</keyword>
<dbReference type="GO" id="GO:0009401">
    <property type="term" value="P:phosphoenolpyruvate-dependent sugar phosphotransferase system"/>
    <property type="evidence" value="ECO:0007669"/>
    <property type="project" value="UniProtKB-KW"/>
</dbReference>
<dbReference type="AlphaFoldDB" id="A0A553SR52"/>
<keyword evidence="6" id="KW-0460">Magnesium</keyword>
<evidence type="ECO:0000256" key="5">
    <source>
        <dbReference type="PIRSR" id="PIRSR000699-1"/>
    </source>
</evidence>
<dbReference type="SUPFAM" id="SSF46973">
    <property type="entry name" value="Enzyme IIa from lactose specific PTS, IIa-lac"/>
    <property type="match status" value="1"/>
</dbReference>
<name>A0A553SR52_NIACI</name>
<evidence type="ECO:0000256" key="6">
    <source>
        <dbReference type="PIRSR" id="PIRSR000699-2"/>
    </source>
</evidence>
<evidence type="ECO:0000313" key="9">
    <source>
        <dbReference type="EMBL" id="TRZ39457.1"/>
    </source>
</evidence>
<evidence type="ECO:0000256" key="8">
    <source>
        <dbReference type="SAM" id="Coils"/>
    </source>
</evidence>
<evidence type="ECO:0000256" key="7">
    <source>
        <dbReference type="PROSITE-ProRule" id="PRU00418"/>
    </source>
</evidence>
<dbReference type="Pfam" id="PF02255">
    <property type="entry name" value="PTS_IIA"/>
    <property type="match status" value="1"/>
</dbReference>
<dbReference type="GO" id="GO:0016740">
    <property type="term" value="F:transferase activity"/>
    <property type="evidence" value="ECO:0007669"/>
    <property type="project" value="UniProtKB-KW"/>
</dbReference>
<evidence type="ECO:0000256" key="2">
    <source>
        <dbReference type="ARBA" id="ARBA00022597"/>
    </source>
</evidence>
<evidence type="ECO:0000256" key="3">
    <source>
        <dbReference type="ARBA" id="ARBA00022679"/>
    </source>
</evidence>
<dbReference type="GO" id="GO:0046872">
    <property type="term" value="F:metal ion binding"/>
    <property type="evidence" value="ECO:0007669"/>
    <property type="project" value="UniProtKB-KW"/>
</dbReference>
<keyword evidence="4" id="KW-0598">Phosphotransferase system</keyword>
<protein>
    <submittedName>
        <fullName evidence="9">PTS lactose/cellobiose transporter subunit IIA</fullName>
    </submittedName>
</protein>
<evidence type="ECO:0000256" key="1">
    <source>
        <dbReference type="ARBA" id="ARBA00022448"/>
    </source>
</evidence>
<dbReference type="RefSeq" id="WP_185764037.1">
    <property type="nucleotide sequence ID" value="NZ_RIBP01000001.1"/>
</dbReference>
<organism evidence="9 10">
    <name type="scientific">Niallia circulans</name>
    <name type="common">Bacillus circulans</name>
    <dbReference type="NCBI Taxonomy" id="1397"/>
    <lineage>
        <taxon>Bacteria</taxon>
        <taxon>Bacillati</taxon>
        <taxon>Bacillota</taxon>
        <taxon>Bacilli</taxon>
        <taxon>Bacillales</taxon>
        <taxon>Bacillaceae</taxon>
        <taxon>Niallia</taxon>
    </lineage>
</organism>
<dbReference type="EMBL" id="RIBP01000001">
    <property type="protein sequence ID" value="TRZ39457.1"/>
    <property type="molecule type" value="Genomic_DNA"/>
</dbReference>
<feature type="modified residue" description="Phosphohistidine; by HPr" evidence="7">
    <location>
        <position position="80"/>
    </location>
</feature>
<sequence length="111" mass="12402">MTAKSLNNELEIFQIISNGGNAKSIAYDALKAAEEFEFDKAEQLIQQAEEELHLAHKTQTKLIQAEINGAPVEKSLLMIHAQDHLMTAISEQNLIKHMIKIIKKLAPSPKN</sequence>
<dbReference type="Proteomes" id="UP000319837">
    <property type="component" value="Unassembled WGS sequence"/>
</dbReference>
<dbReference type="CDD" id="cd00215">
    <property type="entry name" value="PTS_IIA_lac"/>
    <property type="match status" value="1"/>
</dbReference>
<gene>
    <name evidence="9" type="ORF">CEQ21_00315</name>
</gene>
<dbReference type="InterPro" id="IPR036542">
    <property type="entry name" value="PTS_IIA_lac/cel_sf"/>
</dbReference>
<keyword evidence="1" id="KW-0813">Transport</keyword>
<comment type="caution">
    <text evidence="9">The sequence shown here is derived from an EMBL/GenBank/DDBJ whole genome shotgun (WGS) entry which is preliminary data.</text>
</comment>
<dbReference type="PANTHER" id="PTHR34382">
    <property type="entry name" value="PTS SYSTEM N,N'-DIACETYLCHITOBIOSE-SPECIFIC EIIA COMPONENT"/>
    <property type="match status" value="1"/>
</dbReference>
<evidence type="ECO:0000256" key="4">
    <source>
        <dbReference type="ARBA" id="ARBA00022683"/>
    </source>
</evidence>
<feature type="active site" description="Tele-phosphohistidine intermediate" evidence="5">
    <location>
        <position position="80"/>
    </location>
</feature>
<evidence type="ECO:0000313" key="10">
    <source>
        <dbReference type="Proteomes" id="UP000319837"/>
    </source>
</evidence>
<feature type="binding site" evidence="6">
    <location>
        <position position="83"/>
    </location>
    <ligand>
        <name>Mg(2+)</name>
        <dbReference type="ChEBI" id="CHEBI:18420"/>
        <note>ligand shared between all trimeric partners</note>
    </ligand>
</feature>
<keyword evidence="8" id="KW-0175">Coiled coil</keyword>
<dbReference type="InterPro" id="IPR003188">
    <property type="entry name" value="PTS_IIA_lac/cel"/>
</dbReference>
<accession>A0A553SR52</accession>
<dbReference type="PIRSF" id="PIRSF000699">
    <property type="entry name" value="PTS_IILac_III"/>
    <property type="match status" value="1"/>
</dbReference>
<dbReference type="Gene3D" id="1.20.58.80">
    <property type="entry name" value="Phosphotransferase system, lactose/cellobiose-type IIA subunit"/>
    <property type="match status" value="1"/>
</dbReference>
<dbReference type="PANTHER" id="PTHR34382:SF7">
    <property type="entry name" value="PTS SYSTEM N,N'-DIACETYLCHITOBIOSE-SPECIFIC EIIA COMPONENT"/>
    <property type="match status" value="1"/>
</dbReference>
<proteinExistence type="predicted"/>
<feature type="coiled-coil region" evidence="8">
    <location>
        <begin position="31"/>
        <end position="58"/>
    </location>
</feature>